<dbReference type="EMBL" id="JAOQJQ010000001">
    <property type="protein sequence ID" value="MCU6761493.1"/>
    <property type="molecule type" value="Genomic_DNA"/>
</dbReference>
<reference evidence="1 2" key="1">
    <citation type="journal article" date="2021" name="ISME Commun">
        <title>Automated analysis of genomic sequences facilitates high-throughput and comprehensive description of bacteria.</title>
        <authorList>
            <person name="Hitch T.C.A."/>
        </authorList>
    </citation>
    <scope>NUCLEOTIDE SEQUENCE [LARGE SCALE GENOMIC DNA]</scope>
    <source>
        <strain evidence="1 2">Sanger_109</strain>
    </source>
</reference>
<keyword evidence="2" id="KW-1185">Reference proteome</keyword>
<sequence>MKKNKEIQNIEEDILDPADIIVTLDLDDNVSVDCEIYTIFEVQDQNYIALVPLQENGERNDEGDVYLYRYFEDENGTPSLENIESDDEFEIVSDRFDELLDEEDFETL</sequence>
<comment type="caution">
    <text evidence="1">The sequence shown here is derived from an EMBL/GenBank/DDBJ whole genome shotgun (WGS) entry which is preliminary data.</text>
</comment>
<dbReference type="Pfam" id="PF06949">
    <property type="entry name" value="DUF1292"/>
    <property type="match status" value="1"/>
</dbReference>
<proteinExistence type="predicted"/>
<accession>A0ABT2TH18</accession>
<dbReference type="InterPro" id="IPR009711">
    <property type="entry name" value="UPF0473"/>
</dbReference>
<evidence type="ECO:0000313" key="2">
    <source>
        <dbReference type="Proteomes" id="UP001652442"/>
    </source>
</evidence>
<protein>
    <submittedName>
        <fullName evidence="1">DUF1292 domain-containing protein</fullName>
    </submittedName>
</protein>
<dbReference type="RefSeq" id="WP_158424290.1">
    <property type="nucleotide sequence ID" value="NZ_JAOQJQ010000001.1"/>
</dbReference>
<name>A0ABT2TH18_9FIRM</name>
<gene>
    <name evidence="1" type="ORF">OCV88_03945</name>
</gene>
<dbReference type="Proteomes" id="UP001652442">
    <property type="component" value="Unassembled WGS sequence"/>
</dbReference>
<evidence type="ECO:0000313" key="1">
    <source>
        <dbReference type="EMBL" id="MCU6761493.1"/>
    </source>
</evidence>
<organism evidence="1 2">
    <name type="scientific">Brotonthovivens ammoniilytica</name>
    <dbReference type="NCBI Taxonomy" id="2981725"/>
    <lineage>
        <taxon>Bacteria</taxon>
        <taxon>Bacillati</taxon>
        <taxon>Bacillota</taxon>
        <taxon>Clostridia</taxon>
        <taxon>Lachnospirales</taxon>
        <taxon>Lachnospiraceae</taxon>
        <taxon>Brotonthovivens</taxon>
    </lineage>
</organism>